<dbReference type="Pfam" id="PF02108">
    <property type="entry name" value="FliH"/>
    <property type="match status" value="1"/>
</dbReference>
<keyword evidence="3" id="KW-0813">Transport</keyword>
<evidence type="ECO:0000313" key="10">
    <source>
        <dbReference type="EMBL" id="CAG9619711.1"/>
    </source>
</evidence>
<evidence type="ECO:0000256" key="5">
    <source>
        <dbReference type="ARBA" id="ARBA00022927"/>
    </source>
</evidence>
<dbReference type="PANTHER" id="PTHR34982:SF1">
    <property type="entry name" value="FLAGELLAR ASSEMBLY PROTEIN FLIH"/>
    <property type="match status" value="1"/>
</dbReference>
<proteinExistence type="inferred from homology"/>
<dbReference type="InterPro" id="IPR022524">
    <property type="entry name" value="FliH_Bacilli"/>
</dbReference>
<comment type="similarity">
    <text evidence="2">Belongs to the FliH family.</text>
</comment>
<reference evidence="10 11" key="1">
    <citation type="submission" date="2021-10" db="EMBL/GenBank/DDBJ databases">
        <authorList>
            <person name="Criscuolo A."/>
        </authorList>
    </citation>
    <scope>NUCLEOTIDE SEQUENCE [LARGE SCALE GENOMIC DNA]</scope>
    <source>
        <strain evidence="11">CIP 111883</strain>
    </source>
</reference>
<dbReference type="InterPro" id="IPR051472">
    <property type="entry name" value="T3SS_Stator/FliH"/>
</dbReference>
<feature type="coiled-coil region" evidence="8">
    <location>
        <begin position="51"/>
        <end position="100"/>
    </location>
</feature>
<sequence>MHVVEGMTSLSRLIKSSRLQELSRETISIKVAPIFTANKRSEEEEAGSLSIEHINNLIEQAERKASKILEQAEIDKQNTLTTIENDKKAWKNEKEDLQKQAYAIGYDEGFTVGKKEAFDQNAFIINQAKEILELSKEEHHKKLDNSIESIVALSMKVAEKILGKTLDSDPTSFTKLVQAALIEVKEKEEVKLFTSPSDFPYLIQNKEQLQSVLNSQYDLVIYPDTELSKGECWIDSSAGRMDVSLQTQLQEIKEHLLQLVNMESKS</sequence>
<gene>
    <name evidence="10" type="ORF">BACCIP111883_00479</name>
</gene>
<comment type="function">
    <text evidence="1">Needed for flagellar regrowth and assembly.</text>
</comment>
<keyword evidence="8" id="KW-0175">Coiled coil</keyword>
<keyword evidence="5" id="KW-0653">Protein transport</keyword>
<dbReference type="Proteomes" id="UP000789833">
    <property type="component" value="Unassembled WGS sequence"/>
</dbReference>
<organism evidence="10 11">
    <name type="scientific">Sutcliffiella rhizosphaerae</name>
    <dbReference type="NCBI Taxonomy" id="2880967"/>
    <lineage>
        <taxon>Bacteria</taxon>
        <taxon>Bacillati</taxon>
        <taxon>Bacillota</taxon>
        <taxon>Bacilli</taxon>
        <taxon>Bacillales</taxon>
        <taxon>Bacillaceae</taxon>
        <taxon>Sutcliffiella</taxon>
    </lineage>
</organism>
<feature type="domain" description="Flagellar assembly protein FliH/Type III secretion system HrpE" evidence="9">
    <location>
        <begin position="126"/>
        <end position="252"/>
    </location>
</feature>
<evidence type="ECO:0000259" key="9">
    <source>
        <dbReference type="Pfam" id="PF02108"/>
    </source>
</evidence>
<dbReference type="EMBL" id="CAKJTJ010000002">
    <property type="protein sequence ID" value="CAG9619711.1"/>
    <property type="molecule type" value="Genomic_DNA"/>
</dbReference>
<dbReference type="PANTHER" id="PTHR34982">
    <property type="entry name" value="YOP PROTEINS TRANSLOCATION PROTEIN L"/>
    <property type="match status" value="1"/>
</dbReference>
<evidence type="ECO:0000256" key="8">
    <source>
        <dbReference type="SAM" id="Coils"/>
    </source>
</evidence>
<dbReference type="NCBIfam" id="TIGR03825">
    <property type="entry name" value="FliH_bacil"/>
    <property type="match status" value="1"/>
</dbReference>
<keyword evidence="6" id="KW-1006">Bacterial flagellum protein export</keyword>
<name>A0ABM8YIL3_9BACI</name>
<dbReference type="InterPro" id="IPR018035">
    <property type="entry name" value="Flagellar_FliH/T3SS_HrpE"/>
</dbReference>
<evidence type="ECO:0000256" key="3">
    <source>
        <dbReference type="ARBA" id="ARBA00022448"/>
    </source>
</evidence>
<comment type="caution">
    <text evidence="10">The sequence shown here is derived from an EMBL/GenBank/DDBJ whole genome shotgun (WGS) entry which is preliminary data.</text>
</comment>
<evidence type="ECO:0000313" key="11">
    <source>
        <dbReference type="Proteomes" id="UP000789833"/>
    </source>
</evidence>
<evidence type="ECO:0000256" key="2">
    <source>
        <dbReference type="ARBA" id="ARBA00006602"/>
    </source>
</evidence>
<evidence type="ECO:0000256" key="4">
    <source>
        <dbReference type="ARBA" id="ARBA00022795"/>
    </source>
</evidence>
<evidence type="ECO:0000256" key="1">
    <source>
        <dbReference type="ARBA" id="ARBA00003041"/>
    </source>
</evidence>
<keyword evidence="11" id="KW-1185">Reference proteome</keyword>
<protein>
    <recommendedName>
        <fullName evidence="7">Flagellar assembly protein FliH</fullName>
    </recommendedName>
</protein>
<accession>A0ABM8YIL3</accession>
<evidence type="ECO:0000256" key="6">
    <source>
        <dbReference type="ARBA" id="ARBA00023225"/>
    </source>
</evidence>
<keyword evidence="4" id="KW-1005">Bacterial flagellum biogenesis</keyword>
<evidence type="ECO:0000256" key="7">
    <source>
        <dbReference type="NCBIfam" id="TIGR03825"/>
    </source>
</evidence>